<proteinExistence type="predicted"/>
<dbReference type="EMBL" id="MRCY01000019">
    <property type="protein sequence ID" value="RKL16181.1"/>
    <property type="molecule type" value="Genomic_DNA"/>
</dbReference>
<dbReference type="VEuPathDB" id="FungiDB:FOC1_g10005681"/>
<evidence type="ECO:0000313" key="2">
    <source>
        <dbReference type="EMBL" id="RKL16181.1"/>
    </source>
</evidence>
<accession>A0A420RGL7</accession>
<feature type="region of interest" description="Disordered" evidence="1">
    <location>
        <begin position="1"/>
        <end position="62"/>
    </location>
</feature>
<dbReference type="VEuPathDB" id="FungiDB:FOIG_11483"/>
<reference evidence="2 3" key="1">
    <citation type="journal article" date="2018" name="Sci. Rep.">
        <title>Characterisation of pathogen-specific regions and novel effector candidates in Fusarium oxysporum f. sp. cepae.</title>
        <authorList>
            <person name="Armitage A.D."/>
            <person name="Taylor A."/>
            <person name="Sobczyk M.K."/>
            <person name="Baxter L."/>
            <person name="Greenfield B.P."/>
            <person name="Bates H.J."/>
            <person name="Wilson F."/>
            <person name="Jackson A.C."/>
            <person name="Ott S."/>
            <person name="Harrison R.J."/>
            <person name="Clarkson J.P."/>
        </authorList>
    </citation>
    <scope>NUCLEOTIDE SEQUENCE [LARGE SCALE GENOMIC DNA]</scope>
    <source>
        <strain evidence="2 3">Fo_A28</strain>
    </source>
</reference>
<dbReference type="VEuPathDB" id="FungiDB:FOMG_09508"/>
<gene>
    <name evidence="2" type="ORF">BFJ68_g5432</name>
</gene>
<evidence type="ECO:0000313" key="3">
    <source>
        <dbReference type="Proteomes" id="UP000285860"/>
    </source>
</evidence>
<name>A0A420RGL7_FUSOX</name>
<comment type="caution">
    <text evidence="2">The sequence shown here is derived from an EMBL/GenBank/DDBJ whole genome shotgun (WGS) entry which is preliminary data.</text>
</comment>
<dbReference type="VEuPathDB" id="FungiDB:FOZG_15386"/>
<dbReference type="VEuPathDB" id="FungiDB:FOXG_13365"/>
<dbReference type="VEuPathDB" id="FungiDB:HZS61_010898"/>
<dbReference type="VEuPathDB" id="FungiDB:FOC4_g10005557"/>
<organism evidence="2 3">
    <name type="scientific">Fusarium oxysporum</name>
    <name type="common">Fusarium vascular wilt</name>
    <dbReference type="NCBI Taxonomy" id="5507"/>
    <lineage>
        <taxon>Eukaryota</taxon>
        <taxon>Fungi</taxon>
        <taxon>Dikarya</taxon>
        <taxon>Ascomycota</taxon>
        <taxon>Pezizomycotina</taxon>
        <taxon>Sordariomycetes</taxon>
        <taxon>Hypocreomycetidae</taxon>
        <taxon>Hypocreales</taxon>
        <taxon>Nectriaceae</taxon>
        <taxon>Fusarium</taxon>
        <taxon>Fusarium oxysporum species complex</taxon>
    </lineage>
</organism>
<sequence length="102" mass="11252">MSDTQASDKTVDQPAPTTGVASHEEAPTGLLPGQHWTDTEPDRDNDDDNDSTLSDNASSTVSLSSDILRYREINGRRYHSEQGDAQYWISNDNQANEALDIK</sequence>
<dbReference type="AlphaFoldDB" id="A0A420RGL7"/>
<evidence type="ECO:0000256" key="1">
    <source>
        <dbReference type="SAM" id="MobiDB-lite"/>
    </source>
</evidence>
<feature type="compositionally biased region" description="Low complexity" evidence="1">
    <location>
        <begin position="51"/>
        <end position="60"/>
    </location>
</feature>
<dbReference type="Proteomes" id="UP000285860">
    <property type="component" value="Unassembled WGS sequence"/>
</dbReference>
<protein>
    <submittedName>
        <fullName evidence="2">Uncharacterized protein</fullName>
    </submittedName>
</protein>